<dbReference type="EMBL" id="JAOYFB010000003">
    <property type="protein sequence ID" value="KAK4011335.1"/>
    <property type="molecule type" value="Genomic_DNA"/>
</dbReference>
<keyword evidence="2" id="KW-1185">Reference proteome</keyword>
<name>A0ABQ9ZFJ6_9CRUS</name>
<dbReference type="Proteomes" id="UP001234178">
    <property type="component" value="Unassembled WGS sequence"/>
</dbReference>
<comment type="caution">
    <text evidence="1">The sequence shown here is derived from an EMBL/GenBank/DDBJ whole genome shotgun (WGS) entry which is preliminary data.</text>
</comment>
<protein>
    <submittedName>
        <fullName evidence="1">Uncharacterized protein</fullName>
    </submittedName>
</protein>
<proteinExistence type="predicted"/>
<evidence type="ECO:0000313" key="1">
    <source>
        <dbReference type="EMBL" id="KAK4011335.1"/>
    </source>
</evidence>
<accession>A0ABQ9ZFJ6</accession>
<evidence type="ECO:0000313" key="2">
    <source>
        <dbReference type="Proteomes" id="UP001234178"/>
    </source>
</evidence>
<organism evidence="1 2">
    <name type="scientific">Daphnia magna</name>
    <dbReference type="NCBI Taxonomy" id="35525"/>
    <lineage>
        <taxon>Eukaryota</taxon>
        <taxon>Metazoa</taxon>
        <taxon>Ecdysozoa</taxon>
        <taxon>Arthropoda</taxon>
        <taxon>Crustacea</taxon>
        <taxon>Branchiopoda</taxon>
        <taxon>Diplostraca</taxon>
        <taxon>Cladocera</taxon>
        <taxon>Anomopoda</taxon>
        <taxon>Daphniidae</taxon>
        <taxon>Daphnia</taxon>
    </lineage>
</organism>
<sequence>MADLLLVPTLKSSAFGIDEELRLHIPFSSGASLRFLFMFSYSSEPLSGPVSTVLIHVFNQVKEDISVVNVTRHVTLNDAAPQTSGFLLCHVYENPSVIRLCGLMDKAPAS</sequence>
<reference evidence="1 2" key="1">
    <citation type="journal article" date="2023" name="Nucleic Acids Res.">
        <title>The hologenome of Daphnia magna reveals possible DNA methylation and microbiome-mediated evolution of the host genome.</title>
        <authorList>
            <person name="Chaturvedi A."/>
            <person name="Li X."/>
            <person name="Dhandapani V."/>
            <person name="Marshall H."/>
            <person name="Kissane S."/>
            <person name="Cuenca-Cambronero M."/>
            <person name="Asole G."/>
            <person name="Calvet F."/>
            <person name="Ruiz-Romero M."/>
            <person name="Marangio P."/>
            <person name="Guigo R."/>
            <person name="Rago D."/>
            <person name="Mirbahai L."/>
            <person name="Eastwood N."/>
            <person name="Colbourne J.K."/>
            <person name="Zhou J."/>
            <person name="Mallon E."/>
            <person name="Orsini L."/>
        </authorList>
    </citation>
    <scope>NUCLEOTIDE SEQUENCE [LARGE SCALE GENOMIC DNA]</scope>
    <source>
        <strain evidence="1">LRV0_1</strain>
    </source>
</reference>
<gene>
    <name evidence="1" type="ORF">OUZ56_020451</name>
</gene>